<dbReference type="SUPFAM" id="SSF46689">
    <property type="entry name" value="Homeodomain-like"/>
    <property type="match status" value="1"/>
</dbReference>
<sequence>MPSNDAPQGPAHVKRRRLPRLGSAARGRHLRSQAAIIAGVDTTEGLTAPANGRTGETRKRRSNAERSATTRSAVLDATITAIVRYGYRGATSERIAELSGLTRGAQKHHWSNKAEMVAEALLHLHDKLMAVTISELEQAADQGVGPALEALWRSFKSDLFTAADELHIAARSDEELRTLLIDVEREIGRRIRDITMSMLDDGRQSRQRLADIGAHAINVMRGMAFQSALLPSPERERRQLAVLEESVRDLLRAGSD</sequence>
<comment type="caution">
    <text evidence="5">The sequence shown here is derived from an EMBL/GenBank/DDBJ whole genome shotgun (WGS) entry which is preliminary data.</text>
</comment>
<evidence type="ECO:0000313" key="5">
    <source>
        <dbReference type="EMBL" id="TKG72551.1"/>
    </source>
</evidence>
<gene>
    <name evidence="5" type="ORF">FCN18_04690</name>
</gene>
<dbReference type="InterPro" id="IPR050109">
    <property type="entry name" value="HTH-type_TetR-like_transc_reg"/>
</dbReference>
<evidence type="ECO:0000256" key="1">
    <source>
        <dbReference type="ARBA" id="ARBA00023125"/>
    </source>
</evidence>
<feature type="region of interest" description="Disordered" evidence="3">
    <location>
        <begin position="1"/>
        <end position="27"/>
    </location>
</feature>
<dbReference type="EMBL" id="SWMS01000002">
    <property type="protein sequence ID" value="TKG72551.1"/>
    <property type="molecule type" value="Genomic_DNA"/>
</dbReference>
<dbReference type="PROSITE" id="PS50977">
    <property type="entry name" value="HTH_TETR_2"/>
    <property type="match status" value="1"/>
</dbReference>
<proteinExistence type="predicted"/>
<feature type="domain" description="HTH tetR-type" evidence="4">
    <location>
        <begin position="68"/>
        <end position="128"/>
    </location>
</feature>
<evidence type="ECO:0000313" key="6">
    <source>
        <dbReference type="Proteomes" id="UP000309992"/>
    </source>
</evidence>
<name>A0ABY2SAK9_9PSEU</name>
<dbReference type="Proteomes" id="UP000309992">
    <property type="component" value="Unassembled WGS sequence"/>
</dbReference>
<evidence type="ECO:0000256" key="2">
    <source>
        <dbReference type="PROSITE-ProRule" id="PRU00335"/>
    </source>
</evidence>
<feature type="DNA-binding region" description="H-T-H motif" evidence="2">
    <location>
        <begin position="91"/>
        <end position="110"/>
    </location>
</feature>
<dbReference type="PANTHER" id="PTHR30055">
    <property type="entry name" value="HTH-TYPE TRANSCRIPTIONAL REGULATOR RUTR"/>
    <property type="match status" value="1"/>
</dbReference>
<evidence type="ECO:0000256" key="3">
    <source>
        <dbReference type="SAM" id="MobiDB-lite"/>
    </source>
</evidence>
<evidence type="ECO:0000259" key="4">
    <source>
        <dbReference type="PROSITE" id="PS50977"/>
    </source>
</evidence>
<reference evidence="5 6" key="1">
    <citation type="journal article" date="2015" name="Antonie Van Leeuwenhoek">
        <title>Prauserella endophytica sp. nov., an endophytic actinobacterium isolated from Tamarix taklamakanensis.</title>
        <authorList>
            <person name="Liu J.M."/>
            <person name="Habden X."/>
            <person name="Guo L."/>
            <person name="Tuo L."/>
            <person name="Jiang Z.K."/>
            <person name="Liu S.W."/>
            <person name="Liu X.F."/>
            <person name="Chen L."/>
            <person name="Li R.F."/>
            <person name="Zhang Y.Q."/>
            <person name="Sun C.H."/>
        </authorList>
    </citation>
    <scope>NUCLEOTIDE SEQUENCE [LARGE SCALE GENOMIC DNA]</scope>
    <source>
        <strain evidence="5 6">CGMCC 4.7182</strain>
    </source>
</reference>
<dbReference type="Gene3D" id="1.10.357.10">
    <property type="entry name" value="Tetracycline Repressor, domain 2"/>
    <property type="match status" value="1"/>
</dbReference>
<dbReference type="PANTHER" id="PTHR30055:SF226">
    <property type="entry name" value="HTH-TYPE TRANSCRIPTIONAL REGULATOR PKSA"/>
    <property type="match status" value="1"/>
</dbReference>
<feature type="region of interest" description="Disordered" evidence="3">
    <location>
        <begin position="41"/>
        <end position="69"/>
    </location>
</feature>
<organism evidence="5 6">
    <name type="scientific">Prauserella endophytica</name>
    <dbReference type="NCBI Taxonomy" id="1592324"/>
    <lineage>
        <taxon>Bacteria</taxon>
        <taxon>Bacillati</taxon>
        <taxon>Actinomycetota</taxon>
        <taxon>Actinomycetes</taxon>
        <taxon>Pseudonocardiales</taxon>
        <taxon>Pseudonocardiaceae</taxon>
        <taxon>Prauserella</taxon>
        <taxon>Prauserella coralliicola group</taxon>
    </lineage>
</organism>
<protein>
    <submittedName>
        <fullName evidence="5">TetR/AcrR family transcriptional regulator</fullName>
    </submittedName>
</protein>
<keyword evidence="1 2" id="KW-0238">DNA-binding</keyword>
<dbReference type="InterPro" id="IPR009057">
    <property type="entry name" value="Homeodomain-like_sf"/>
</dbReference>
<keyword evidence="6" id="KW-1185">Reference proteome</keyword>
<dbReference type="Pfam" id="PF00440">
    <property type="entry name" value="TetR_N"/>
    <property type="match status" value="1"/>
</dbReference>
<dbReference type="InterPro" id="IPR001647">
    <property type="entry name" value="HTH_TetR"/>
</dbReference>
<accession>A0ABY2SAK9</accession>